<sequence>MEELLIKKLIEVGKLLYVEGLVDARAGNLSCRLEKSLIITRRGSHLGRLREEDFIKIPLFERHMLEDRASSELLVHREVYMNTNHVCVVHAHPISAVILSFTHDVIEPVDSEGKDLLGSVKVLPPYPSGSEELARSVSETLKDSKLVIVRSHGVFSANKDPFYAYAHISVLERSCKILLHGRGKL</sequence>
<dbReference type="GO" id="GO:0016832">
    <property type="term" value="F:aldehyde-lyase activity"/>
    <property type="evidence" value="ECO:0007669"/>
    <property type="project" value="TreeGrafter"/>
</dbReference>
<dbReference type="SUPFAM" id="SSF53639">
    <property type="entry name" value="AraD/HMP-PK domain-like"/>
    <property type="match status" value="1"/>
</dbReference>
<dbReference type="EMBL" id="DSFP01000053">
    <property type="protein sequence ID" value="HEW46247.1"/>
    <property type="molecule type" value="Genomic_DNA"/>
</dbReference>
<evidence type="ECO:0000256" key="2">
    <source>
        <dbReference type="ARBA" id="ARBA00023239"/>
    </source>
</evidence>
<evidence type="ECO:0000259" key="3">
    <source>
        <dbReference type="SMART" id="SM01007"/>
    </source>
</evidence>
<feature type="domain" description="Class II aldolase/adducin N-terminal" evidence="3">
    <location>
        <begin position="7"/>
        <end position="179"/>
    </location>
</feature>
<dbReference type="GO" id="GO:0005829">
    <property type="term" value="C:cytosol"/>
    <property type="evidence" value="ECO:0007669"/>
    <property type="project" value="TreeGrafter"/>
</dbReference>
<dbReference type="GO" id="GO:0046872">
    <property type="term" value="F:metal ion binding"/>
    <property type="evidence" value="ECO:0007669"/>
    <property type="project" value="UniProtKB-KW"/>
</dbReference>
<accession>A0A7C2ZID2</accession>
<dbReference type="Gene3D" id="3.40.225.10">
    <property type="entry name" value="Class II aldolase/adducin N-terminal domain"/>
    <property type="match status" value="1"/>
</dbReference>
<evidence type="ECO:0000256" key="1">
    <source>
        <dbReference type="ARBA" id="ARBA00022723"/>
    </source>
</evidence>
<dbReference type="InterPro" id="IPR036409">
    <property type="entry name" value="Aldolase_II/adducin_N_sf"/>
</dbReference>
<dbReference type="Pfam" id="PF00596">
    <property type="entry name" value="Aldolase_II"/>
    <property type="match status" value="1"/>
</dbReference>
<dbReference type="PANTHER" id="PTHR22789">
    <property type="entry name" value="FUCULOSE PHOSPHATE ALDOLASE"/>
    <property type="match status" value="1"/>
</dbReference>
<gene>
    <name evidence="4" type="ORF">ENO47_06230</name>
</gene>
<comment type="caution">
    <text evidence="4">The sequence shown here is derived from an EMBL/GenBank/DDBJ whole genome shotgun (WGS) entry which is preliminary data.</text>
</comment>
<dbReference type="GO" id="GO:0019323">
    <property type="term" value="P:pentose catabolic process"/>
    <property type="evidence" value="ECO:0007669"/>
    <property type="project" value="TreeGrafter"/>
</dbReference>
<dbReference type="InterPro" id="IPR001303">
    <property type="entry name" value="Aldolase_II/adducin_N"/>
</dbReference>
<proteinExistence type="predicted"/>
<dbReference type="InterPro" id="IPR050197">
    <property type="entry name" value="Aldolase_class_II_sugar_metab"/>
</dbReference>
<organism evidence="4">
    <name type="scientific">Hydrogenobacter sp</name>
    <dbReference type="NCBI Taxonomy" id="2152829"/>
    <lineage>
        <taxon>Bacteria</taxon>
        <taxon>Pseudomonadati</taxon>
        <taxon>Aquificota</taxon>
        <taxon>Aquificia</taxon>
        <taxon>Aquificales</taxon>
        <taxon>Aquificaceae</taxon>
        <taxon>Hydrogenobacter</taxon>
    </lineage>
</organism>
<protein>
    <submittedName>
        <fullName evidence="4">Aldolase</fullName>
    </submittedName>
</protein>
<evidence type="ECO:0000313" key="4">
    <source>
        <dbReference type="EMBL" id="HEW46247.1"/>
    </source>
</evidence>
<keyword evidence="1" id="KW-0479">Metal-binding</keyword>
<dbReference type="PANTHER" id="PTHR22789:SF0">
    <property type="entry name" value="3-OXO-TETRONATE 4-PHOSPHATE DECARBOXYLASE-RELATED"/>
    <property type="match status" value="1"/>
</dbReference>
<name>A0A7C2ZID2_9AQUI</name>
<dbReference type="AlphaFoldDB" id="A0A7C2ZID2"/>
<keyword evidence="2" id="KW-0456">Lyase</keyword>
<dbReference type="SMART" id="SM01007">
    <property type="entry name" value="Aldolase_II"/>
    <property type="match status" value="1"/>
</dbReference>
<reference evidence="4" key="1">
    <citation type="journal article" date="2020" name="mSystems">
        <title>Genome- and Community-Level Interaction Insights into Carbon Utilization and Element Cycling Functions of Hydrothermarchaeota in Hydrothermal Sediment.</title>
        <authorList>
            <person name="Zhou Z."/>
            <person name="Liu Y."/>
            <person name="Xu W."/>
            <person name="Pan J."/>
            <person name="Luo Z.H."/>
            <person name="Li M."/>
        </authorList>
    </citation>
    <scope>NUCLEOTIDE SEQUENCE [LARGE SCALE GENOMIC DNA]</scope>
    <source>
        <strain evidence="4">SpSt-132</strain>
    </source>
</reference>